<dbReference type="GO" id="GO:0016567">
    <property type="term" value="P:protein ubiquitination"/>
    <property type="evidence" value="ECO:0007669"/>
    <property type="project" value="InterPro"/>
</dbReference>
<keyword evidence="13" id="KW-0862">Zinc</keyword>
<keyword evidence="10" id="KW-0677">Repeat</keyword>
<evidence type="ECO:0000256" key="2">
    <source>
        <dbReference type="ARBA" id="ARBA00004123"/>
    </source>
</evidence>
<evidence type="ECO:0000256" key="13">
    <source>
        <dbReference type="ARBA" id="ARBA00022833"/>
    </source>
</evidence>
<keyword evidence="7" id="KW-0597">Phosphoprotein</keyword>
<feature type="domain" description="RING-type" evidence="25">
    <location>
        <begin position="246"/>
        <end position="487"/>
    </location>
</feature>
<dbReference type="Pfam" id="PF01485">
    <property type="entry name" value="IBR"/>
    <property type="match status" value="1"/>
</dbReference>
<evidence type="ECO:0000256" key="12">
    <source>
        <dbReference type="ARBA" id="ARBA00022786"/>
    </source>
</evidence>
<comment type="subcellular location">
    <subcellularLocation>
        <location evidence="3">Cytoplasm</location>
    </subcellularLocation>
    <subcellularLocation>
        <location evidence="2">Nucleus</location>
    </subcellularLocation>
</comment>
<dbReference type="PROSITE" id="PS50908">
    <property type="entry name" value="RWD"/>
    <property type="match status" value="1"/>
</dbReference>
<dbReference type="GO" id="GO:0005737">
    <property type="term" value="C:cytoplasm"/>
    <property type="evidence" value="ECO:0007669"/>
    <property type="project" value="UniProtKB-SubCell"/>
</dbReference>
<protein>
    <recommendedName>
        <fullName evidence="20">E3 ubiquitin-protein ligase RNF14</fullName>
        <ecNumber evidence="5">2.3.2.31</ecNumber>
    </recommendedName>
    <alternativeName>
        <fullName evidence="21">RING finger protein 14</fullName>
    </alternativeName>
</protein>
<dbReference type="PANTHER" id="PTHR11685">
    <property type="entry name" value="RBR FAMILY RING FINGER AND IBR DOMAIN-CONTAINING"/>
    <property type="match status" value="1"/>
</dbReference>
<dbReference type="CDD" id="cd16628">
    <property type="entry name" value="RING-HC_RBR_RNF14"/>
    <property type="match status" value="1"/>
</dbReference>
<evidence type="ECO:0000256" key="10">
    <source>
        <dbReference type="ARBA" id="ARBA00022737"/>
    </source>
</evidence>
<dbReference type="CDD" id="cd23820">
    <property type="entry name" value="RWD_RNF14"/>
    <property type="match status" value="1"/>
</dbReference>
<dbReference type="InterPro" id="IPR001841">
    <property type="entry name" value="Znf_RING"/>
</dbReference>
<dbReference type="GO" id="GO:0008270">
    <property type="term" value="F:zinc ion binding"/>
    <property type="evidence" value="ECO:0007669"/>
    <property type="project" value="UniProtKB-KW"/>
</dbReference>
<dbReference type="InterPro" id="IPR047548">
    <property type="entry name" value="Rcat_RBR_RNF14"/>
</dbReference>
<dbReference type="SMART" id="SM00591">
    <property type="entry name" value="RWD"/>
    <property type="match status" value="1"/>
</dbReference>
<dbReference type="Gene3D" id="2.20.25.20">
    <property type="match status" value="1"/>
</dbReference>
<dbReference type="FunFam" id="3.10.110.10:FF:000049">
    <property type="entry name" value="RBR-type E3 ubiquitin transferase"/>
    <property type="match status" value="1"/>
</dbReference>
<dbReference type="InterPro" id="IPR006575">
    <property type="entry name" value="RWD_dom"/>
</dbReference>
<dbReference type="Gene3D" id="3.30.40.10">
    <property type="entry name" value="Zinc/RING finger domain, C3HC4 (zinc finger)"/>
    <property type="match status" value="1"/>
</dbReference>
<reference evidence="26" key="1">
    <citation type="journal article" date="2022" name="bioRxiv">
        <title>Sequencing and chromosome-scale assembly of the giantPleurodeles waltlgenome.</title>
        <authorList>
            <person name="Brown T."/>
            <person name="Elewa A."/>
            <person name="Iarovenko S."/>
            <person name="Subramanian E."/>
            <person name="Araus A.J."/>
            <person name="Petzold A."/>
            <person name="Susuki M."/>
            <person name="Suzuki K.-i.T."/>
            <person name="Hayashi T."/>
            <person name="Toyoda A."/>
            <person name="Oliveira C."/>
            <person name="Osipova E."/>
            <person name="Leigh N.D."/>
            <person name="Simon A."/>
            <person name="Yun M.H."/>
        </authorList>
    </citation>
    <scope>NUCLEOTIDE SEQUENCE</scope>
    <source>
        <strain evidence="26">20211129_DDA</strain>
        <tissue evidence="26">Liver</tissue>
    </source>
</reference>
<dbReference type="InterPro" id="IPR016135">
    <property type="entry name" value="UBQ-conjugating_enzyme/RWD"/>
</dbReference>
<evidence type="ECO:0000313" key="27">
    <source>
        <dbReference type="Proteomes" id="UP001066276"/>
    </source>
</evidence>
<dbReference type="SMART" id="SM00647">
    <property type="entry name" value="IBR"/>
    <property type="match status" value="2"/>
</dbReference>
<proteinExistence type="inferred from homology"/>
<dbReference type="SUPFAM" id="SSF54495">
    <property type="entry name" value="UBC-like"/>
    <property type="match status" value="1"/>
</dbReference>
<dbReference type="GO" id="GO:0005634">
    <property type="term" value="C:nucleus"/>
    <property type="evidence" value="ECO:0007669"/>
    <property type="project" value="UniProtKB-SubCell"/>
</dbReference>
<keyword evidence="11 22" id="KW-0863">Zinc-finger</keyword>
<feature type="domain" description="RING-type" evidence="23">
    <location>
        <begin position="250"/>
        <end position="299"/>
    </location>
</feature>
<evidence type="ECO:0000256" key="9">
    <source>
        <dbReference type="ARBA" id="ARBA00022723"/>
    </source>
</evidence>
<evidence type="ECO:0000256" key="16">
    <source>
        <dbReference type="ARBA" id="ARBA00023163"/>
    </source>
</evidence>
<comment type="subunit">
    <text evidence="19">Interacts with GCN1; interaction takes place in response to ribosome collisions and is required for ubiquitination of EEF1A1/eEF1A. Interacts with the ubiquitin-conjugating enzymes UBE2E1 and UBE2E2. Interacts with AR/androgen receptor. Interacts with TCF7/TCF1, TCF7L1/TCF3 and TCF7L2/TCF4; promoting Wnt signaling.</text>
</comment>
<dbReference type="Proteomes" id="UP001066276">
    <property type="component" value="Chromosome 7"/>
</dbReference>
<dbReference type="EC" id="2.3.2.31" evidence="5"/>
<dbReference type="CDD" id="cd20354">
    <property type="entry name" value="Rcat_RBR_RNF14"/>
    <property type="match status" value="1"/>
</dbReference>
<evidence type="ECO:0000256" key="20">
    <source>
        <dbReference type="ARBA" id="ARBA00067098"/>
    </source>
</evidence>
<dbReference type="InterPro" id="IPR031128">
    <property type="entry name" value="RNF14_RING-HC_Zfn"/>
</dbReference>
<evidence type="ECO:0000256" key="3">
    <source>
        <dbReference type="ARBA" id="ARBA00004496"/>
    </source>
</evidence>
<evidence type="ECO:0000256" key="7">
    <source>
        <dbReference type="ARBA" id="ARBA00022553"/>
    </source>
</evidence>
<dbReference type="EMBL" id="JANPWB010000011">
    <property type="protein sequence ID" value="KAJ1127062.1"/>
    <property type="molecule type" value="Genomic_DNA"/>
</dbReference>
<dbReference type="Pfam" id="PF26200">
    <property type="entry name" value="Rcat_RNF216"/>
    <property type="match status" value="1"/>
</dbReference>
<comment type="pathway">
    <text evidence="4">Protein modification; protein ubiquitination.</text>
</comment>
<evidence type="ECO:0000256" key="22">
    <source>
        <dbReference type="PROSITE-ProRule" id="PRU00175"/>
    </source>
</evidence>
<evidence type="ECO:0000313" key="26">
    <source>
        <dbReference type="EMBL" id="KAJ1127062.1"/>
    </source>
</evidence>
<comment type="caution">
    <text evidence="26">The sequence shown here is derived from an EMBL/GenBank/DDBJ whole genome shotgun (WGS) entry which is preliminary data.</text>
</comment>
<evidence type="ECO:0000256" key="15">
    <source>
        <dbReference type="ARBA" id="ARBA00023015"/>
    </source>
</evidence>
<dbReference type="SUPFAM" id="SSF57850">
    <property type="entry name" value="RING/U-box"/>
    <property type="match status" value="3"/>
</dbReference>
<keyword evidence="16" id="KW-0804">Transcription</keyword>
<keyword evidence="15" id="KW-0805">Transcription regulation</keyword>
<evidence type="ECO:0000256" key="5">
    <source>
        <dbReference type="ARBA" id="ARBA00012251"/>
    </source>
</evidence>
<comment type="similarity">
    <text evidence="18">Belongs to the RBR family. RNF14 subfamily.</text>
</comment>
<keyword evidence="27" id="KW-1185">Reference proteome</keyword>
<dbReference type="InterPro" id="IPR017907">
    <property type="entry name" value="Znf_RING_CS"/>
</dbReference>
<evidence type="ECO:0000256" key="8">
    <source>
        <dbReference type="ARBA" id="ARBA00022679"/>
    </source>
</evidence>
<name>A0AAV7PFH9_PLEWA</name>
<evidence type="ECO:0000259" key="23">
    <source>
        <dbReference type="PROSITE" id="PS50089"/>
    </source>
</evidence>
<sequence>MALEGGSLIINTRPVYMVEPVNRRQSGRATGASMSTEDQEAQEDELLALASIYGEDEFKRAESAQGGEIRVCLELPENFRICVKGNAAANNGNDSFEDTVCFLPPILLNFELPPDYPSNSAPVFTLSCKWLSTVQLSSLCCQLDTLWEENQGDVILFAWMQFLKEETLAFLNITSPYELTICTKGTFSQKYLFPTKTEQDSSKEELTKSSEVLDSRAIQDVDSFTGLIRDVLDFDQVQQKKCFDSKPYTCNICFCEKLGSECTCFKECQHVYCNTCLTGYFEIQIKDGQVHALNCPEPKCSSVASPAQVKQLVGDQLFSRYDRLLLQSSLDLMADVVYCPRPSCQTPVMQEPGGTMGICSSCRYAFCTLCKMTYHGVSPCKITAEKLIALRNEYLEADETMKRFLEKRYGKRVIQKAVEEMESKDWLEMNSKACPRCGTHIQKVDGCNKMTCTGCTQYFCWICMSSLSRVNPYSHFNDPGLGCFNQLFLALERDDDIWDAIDDI</sequence>
<dbReference type="InterPro" id="IPR002867">
    <property type="entry name" value="IBR_dom"/>
</dbReference>
<dbReference type="Gene3D" id="3.10.110.10">
    <property type="entry name" value="Ubiquitin Conjugating Enzyme"/>
    <property type="match status" value="1"/>
</dbReference>
<dbReference type="InterPro" id="IPR031127">
    <property type="entry name" value="E3_UB_ligase_RBR"/>
</dbReference>
<evidence type="ECO:0000259" key="25">
    <source>
        <dbReference type="PROSITE" id="PS51873"/>
    </source>
</evidence>
<keyword evidence="9" id="KW-0479">Metal-binding</keyword>
<keyword evidence="17" id="KW-0539">Nucleus</keyword>
<organism evidence="26 27">
    <name type="scientific">Pleurodeles waltl</name>
    <name type="common">Iberian ribbed newt</name>
    <dbReference type="NCBI Taxonomy" id="8319"/>
    <lineage>
        <taxon>Eukaryota</taxon>
        <taxon>Metazoa</taxon>
        <taxon>Chordata</taxon>
        <taxon>Craniata</taxon>
        <taxon>Vertebrata</taxon>
        <taxon>Euteleostomi</taxon>
        <taxon>Amphibia</taxon>
        <taxon>Batrachia</taxon>
        <taxon>Caudata</taxon>
        <taxon>Salamandroidea</taxon>
        <taxon>Salamandridae</taxon>
        <taxon>Pleurodelinae</taxon>
        <taxon>Pleurodeles</taxon>
    </lineage>
</organism>
<dbReference type="PROSITE" id="PS50089">
    <property type="entry name" value="ZF_RING_2"/>
    <property type="match status" value="1"/>
</dbReference>
<evidence type="ECO:0000256" key="18">
    <source>
        <dbReference type="ARBA" id="ARBA00044508"/>
    </source>
</evidence>
<evidence type="ECO:0000256" key="19">
    <source>
        <dbReference type="ARBA" id="ARBA00062346"/>
    </source>
</evidence>
<evidence type="ECO:0000256" key="1">
    <source>
        <dbReference type="ARBA" id="ARBA00001798"/>
    </source>
</evidence>
<keyword evidence="12" id="KW-0833">Ubl conjugation pathway</keyword>
<evidence type="ECO:0000256" key="4">
    <source>
        <dbReference type="ARBA" id="ARBA00004906"/>
    </source>
</evidence>
<keyword evidence="6" id="KW-0963">Cytoplasm</keyword>
<evidence type="ECO:0000256" key="6">
    <source>
        <dbReference type="ARBA" id="ARBA00022490"/>
    </source>
</evidence>
<comment type="catalytic activity">
    <reaction evidence="1">
        <text>[E2 ubiquitin-conjugating enzyme]-S-ubiquitinyl-L-cysteine + [acceptor protein]-L-lysine = [E2 ubiquitin-conjugating enzyme]-L-cysteine + [acceptor protein]-N(6)-ubiquitinyl-L-lysine.</text>
        <dbReference type="EC" id="2.3.2.31"/>
    </reaction>
</comment>
<dbReference type="InterPro" id="IPR013083">
    <property type="entry name" value="Znf_RING/FYVE/PHD"/>
</dbReference>
<evidence type="ECO:0000259" key="24">
    <source>
        <dbReference type="PROSITE" id="PS50908"/>
    </source>
</evidence>
<dbReference type="PROSITE" id="PS51873">
    <property type="entry name" value="TRIAD"/>
    <property type="match status" value="1"/>
</dbReference>
<gene>
    <name evidence="26" type="ORF">NDU88_005468</name>
</gene>
<evidence type="ECO:0000256" key="17">
    <source>
        <dbReference type="ARBA" id="ARBA00023242"/>
    </source>
</evidence>
<dbReference type="FunFam" id="1.20.120.1750:FF:000011">
    <property type="entry name" value="RBR-type E3 ubiquitin transferase"/>
    <property type="match status" value="1"/>
</dbReference>
<keyword evidence="8" id="KW-0808">Transferase</keyword>
<dbReference type="CDD" id="cd20341">
    <property type="entry name" value="BRcat_RBR_RNF14"/>
    <property type="match status" value="1"/>
</dbReference>
<evidence type="ECO:0000256" key="21">
    <source>
        <dbReference type="ARBA" id="ARBA00075528"/>
    </source>
</evidence>
<feature type="domain" description="RWD" evidence="24">
    <location>
        <begin position="44"/>
        <end position="170"/>
    </location>
</feature>
<dbReference type="InterPro" id="IPR044066">
    <property type="entry name" value="TRIAD_supradom"/>
</dbReference>
<evidence type="ECO:0000256" key="14">
    <source>
        <dbReference type="ARBA" id="ARBA00022843"/>
    </source>
</evidence>
<dbReference type="GO" id="GO:0060828">
    <property type="term" value="P:regulation of canonical Wnt signaling pathway"/>
    <property type="evidence" value="ECO:0007669"/>
    <property type="project" value="UniProtKB-ARBA"/>
</dbReference>
<evidence type="ECO:0000256" key="11">
    <source>
        <dbReference type="ARBA" id="ARBA00022771"/>
    </source>
</evidence>
<dbReference type="Pfam" id="PF05773">
    <property type="entry name" value="RWD"/>
    <property type="match status" value="1"/>
</dbReference>
<dbReference type="GO" id="GO:0061630">
    <property type="term" value="F:ubiquitin protein ligase activity"/>
    <property type="evidence" value="ECO:0007669"/>
    <property type="project" value="UniProtKB-EC"/>
</dbReference>
<dbReference type="AlphaFoldDB" id="A0AAV7PFH9"/>
<accession>A0AAV7PFH9</accession>
<dbReference type="FunFam" id="3.30.40.10:FF:000186">
    <property type="entry name" value="RBR-type E3 ubiquitin transferase"/>
    <property type="match status" value="1"/>
</dbReference>
<dbReference type="PROSITE" id="PS00518">
    <property type="entry name" value="ZF_RING_1"/>
    <property type="match status" value="1"/>
</dbReference>
<dbReference type="Gene3D" id="1.20.120.1750">
    <property type="match status" value="1"/>
</dbReference>
<keyword evidence="14" id="KW-0832">Ubl conjugation</keyword>
<dbReference type="FunFam" id="2.20.25.20:FF:000007">
    <property type="entry name" value="RBR-type E3 ubiquitin transferase"/>
    <property type="match status" value="1"/>
</dbReference>